<sequence>MDSIGVEAVLRSTPQTPSVAPQMRHMRRDADVMSSAEMHSYLRRVALPDDSLTSPVDASLLRRIADAQLSRIPFENLDIHRKRPVEVSVAAIEEKLLRRERGGICYELNGLLARALRTVGFDAQLVGAAVVTPNGPGLPLGHVAIVVGFAGETWLVDVGFGGDAIVHQVDAGAVAGWDVRFPSGASYLTDATTRPLADFAAMAWWHSTSPLARFTSGIVCSLTEGSVRKTLSCKPDEQYLLAVTDGALRSARDLDGDEALAVLAAEFGIRLPELPRPARF</sequence>
<keyword evidence="3" id="KW-0808">Transferase</keyword>
<protein>
    <submittedName>
        <fullName evidence="3">N-hydroxyarylamine O-acetyltransferase</fullName>
    </submittedName>
</protein>
<evidence type="ECO:0000256" key="2">
    <source>
        <dbReference type="RuleBase" id="RU003452"/>
    </source>
</evidence>
<comment type="caution">
    <text evidence="3">The sequence shown here is derived from an EMBL/GenBank/DDBJ whole genome shotgun (WGS) entry which is preliminary data.</text>
</comment>
<dbReference type="Pfam" id="PF00797">
    <property type="entry name" value="Acetyltransf_2"/>
    <property type="match status" value="2"/>
</dbReference>
<evidence type="ECO:0000256" key="1">
    <source>
        <dbReference type="ARBA" id="ARBA00006547"/>
    </source>
</evidence>
<dbReference type="InterPro" id="IPR001447">
    <property type="entry name" value="Arylamine_N-AcTrfase"/>
</dbReference>
<dbReference type="PRINTS" id="PR01543">
    <property type="entry name" value="ANATRNSFRASE"/>
</dbReference>
<dbReference type="Gene3D" id="3.30.2140.10">
    <property type="entry name" value="Arylamine N-acetyltransferase"/>
    <property type="match status" value="1"/>
</dbReference>
<dbReference type="InterPro" id="IPR053710">
    <property type="entry name" value="Arylamine_NAT_domain_sf"/>
</dbReference>
<dbReference type="PANTHER" id="PTHR11786:SF0">
    <property type="entry name" value="ARYLAMINE N-ACETYLTRANSFERASE 4-RELATED"/>
    <property type="match status" value="1"/>
</dbReference>
<dbReference type="AlphaFoldDB" id="A0A652YLK7"/>
<accession>A0A652YLK7</accession>
<name>A0A652YLK7_NOCGL</name>
<dbReference type="PANTHER" id="PTHR11786">
    <property type="entry name" value="N-HYDROXYARYLAMINE O-ACETYLTRANSFERASE"/>
    <property type="match status" value="1"/>
</dbReference>
<dbReference type="EMBL" id="VNIQ01000006">
    <property type="protein sequence ID" value="TYQ02460.1"/>
    <property type="molecule type" value="Genomic_DNA"/>
</dbReference>
<evidence type="ECO:0000313" key="3">
    <source>
        <dbReference type="EMBL" id="TYQ02460.1"/>
    </source>
</evidence>
<dbReference type="InterPro" id="IPR038765">
    <property type="entry name" value="Papain-like_cys_pep_sf"/>
</dbReference>
<dbReference type="Gene3D" id="3.30.2140.20">
    <property type="match status" value="1"/>
</dbReference>
<gene>
    <name evidence="3" type="ORF">FNL38_106280</name>
</gene>
<reference evidence="3" key="1">
    <citation type="submission" date="2019-07" db="EMBL/GenBank/DDBJ databases">
        <title>Genomic Encyclopedia of Type Strains, Phase IV (KMG-IV): sequencing the most valuable type-strain genomes for metagenomic binning, comparative biology and taxonomic classification.</title>
        <authorList>
            <person name="Goeker M."/>
        </authorList>
    </citation>
    <scope>NUCLEOTIDE SEQUENCE</scope>
    <source>
        <strain evidence="3">DSM 44596</strain>
    </source>
</reference>
<dbReference type="SUPFAM" id="SSF54001">
    <property type="entry name" value="Cysteine proteinases"/>
    <property type="match status" value="1"/>
</dbReference>
<comment type="similarity">
    <text evidence="1 2">Belongs to the arylamine N-acetyltransferase family.</text>
</comment>
<proteinExistence type="inferred from homology"/>
<dbReference type="GO" id="GO:0016407">
    <property type="term" value="F:acetyltransferase activity"/>
    <property type="evidence" value="ECO:0007669"/>
    <property type="project" value="InterPro"/>
</dbReference>
<organism evidence="3">
    <name type="scientific">Nocardia globerula</name>
    <dbReference type="NCBI Taxonomy" id="1818"/>
    <lineage>
        <taxon>Bacteria</taxon>
        <taxon>Bacillati</taxon>
        <taxon>Actinomycetota</taxon>
        <taxon>Actinomycetes</taxon>
        <taxon>Mycobacteriales</taxon>
        <taxon>Nocardiaceae</taxon>
        <taxon>Nocardia</taxon>
    </lineage>
</organism>